<dbReference type="EMBL" id="GECU01010091">
    <property type="protein sequence ID" value="JAS97615.1"/>
    <property type="molecule type" value="Transcribed_RNA"/>
</dbReference>
<comment type="subcellular location">
    <subcellularLocation>
        <location evidence="1">Chromosome</location>
    </subcellularLocation>
    <subcellularLocation>
        <location evidence="2">Cytoplasm</location>
    </subcellularLocation>
</comment>
<name>A0A1B6JEM2_9HEMI</name>
<dbReference type="GO" id="GO:0005737">
    <property type="term" value="C:cytoplasm"/>
    <property type="evidence" value="ECO:0007669"/>
    <property type="project" value="UniProtKB-SubCell"/>
</dbReference>
<organism evidence="11">
    <name type="scientific">Homalodisca liturata</name>
    <dbReference type="NCBI Taxonomy" id="320908"/>
    <lineage>
        <taxon>Eukaryota</taxon>
        <taxon>Metazoa</taxon>
        <taxon>Ecdysozoa</taxon>
        <taxon>Arthropoda</taxon>
        <taxon>Hexapoda</taxon>
        <taxon>Insecta</taxon>
        <taxon>Pterygota</taxon>
        <taxon>Neoptera</taxon>
        <taxon>Paraneoptera</taxon>
        <taxon>Hemiptera</taxon>
        <taxon>Auchenorrhyncha</taxon>
        <taxon>Membracoidea</taxon>
        <taxon>Cicadellidae</taxon>
        <taxon>Cicadellinae</taxon>
        <taxon>Proconiini</taxon>
        <taxon>Homalodisca</taxon>
    </lineage>
</organism>
<dbReference type="InterPro" id="IPR022816">
    <property type="entry name" value="Condensin_barren_su2"/>
</dbReference>
<proteinExistence type="inferred from homology"/>
<dbReference type="GO" id="GO:0007076">
    <property type="term" value="P:mitotic chromosome condensation"/>
    <property type="evidence" value="ECO:0007669"/>
    <property type="project" value="InterPro"/>
</dbReference>
<evidence type="ECO:0000256" key="4">
    <source>
        <dbReference type="ARBA" id="ARBA00016065"/>
    </source>
</evidence>
<evidence type="ECO:0000313" key="11">
    <source>
        <dbReference type="EMBL" id="JAS97615.1"/>
    </source>
</evidence>
<evidence type="ECO:0000256" key="2">
    <source>
        <dbReference type="ARBA" id="ARBA00004496"/>
    </source>
</evidence>
<keyword evidence="8" id="KW-0498">Mitosis</keyword>
<dbReference type="GO" id="GO:0051301">
    <property type="term" value="P:cell division"/>
    <property type="evidence" value="ECO:0007669"/>
    <property type="project" value="UniProtKB-KW"/>
</dbReference>
<evidence type="ECO:0000256" key="8">
    <source>
        <dbReference type="ARBA" id="ARBA00022776"/>
    </source>
</evidence>
<keyword evidence="10" id="KW-0131">Cell cycle</keyword>
<evidence type="ECO:0000256" key="5">
    <source>
        <dbReference type="ARBA" id="ARBA00022454"/>
    </source>
</evidence>
<dbReference type="Pfam" id="PF05786">
    <property type="entry name" value="Cnd2"/>
    <property type="match status" value="2"/>
</dbReference>
<evidence type="ECO:0000256" key="3">
    <source>
        <dbReference type="ARBA" id="ARBA00009471"/>
    </source>
</evidence>
<evidence type="ECO:0000256" key="1">
    <source>
        <dbReference type="ARBA" id="ARBA00004286"/>
    </source>
</evidence>
<reference evidence="11" key="1">
    <citation type="submission" date="2015-11" db="EMBL/GenBank/DDBJ databases">
        <title>De novo transcriptome assembly of four potential Pierce s Disease insect vectors from Arizona vineyards.</title>
        <authorList>
            <person name="Tassone E.E."/>
        </authorList>
    </citation>
    <scope>NUCLEOTIDE SEQUENCE</scope>
</reference>
<dbReference type="GO" id="GO:0000796">
    <property type="term" value="C:condensin complex"/>
    <property type="evidence" value="ECO:0007669"/>
    <property type="project" value="InterPro"/>
</dbReference>
<protein>
    <recommendedName>
        <fullName evidence="4">Condensin complex subunit 2</fullName>
    </recommendedName>
</protein>
<dbReference type="GO" id="GO:0003682">
    <property type="term" value="F:chromatin binding"/>
    <property type="evidence" value="ECO:0007669"/>
    <property type="project" value="TreeGrafter"/>
</dbReference>
<evidence type="ECO:0000256" key="7">
    <source>
        <dbReference type="ARBA" id="ARBA00022618"/>
    </source>
</evidence>
<keyword evidence="9" id="KW-0226">DNA condensation</keyword>
<accession>A0A1B6JEM2</accession>
<keyword evidence="7" id="KW-0132">Cell division</keyword>
<keyword evidence="6" id="KW-0963">Cytoplasm</keyword>
<dbReference type="PANTHER" id="PTHR13108">
    <property type="entry name" value="CONDENSIN COMPLEX SUBUNIT 2"/>
    <property type="match status" value="1"/>
</dbReference>
<comment type="similarity">
    <text evidence="3">Belongs to the CND2 (condensin subunit 2) family.</text>
</comment>
<evidence type="ECO:0000256" key="9">
    <source>
        <dbReference type="ARBA" id="ARBA00023067"/>
    </source>
</evidence>
<keyword evidence="5" id="KW-0158">Chromosome</keyword>
<dbReference type="PANTHER" id="PTHR13108:SF9">
    <property type="entry name" value="CONDENSIN COMPLEX SUBUNIT 2"/>
    <property type="match status" value="1"/>
</dbReference>
<evidence type="ECO:0000256" key="10">
    <source>
        <dbReference type="ARBA" id="ARBA00023306"/>
    </source>
</evidence>
<gene>
    <name evidence="11" type="ORF">g.32604</name>
</gene>
<evidence type="ECO:0000256" key="6">
    <source>
        <dbReference type="ARBA" id="ARBA00022490"/>
    </source>
</evidence>
<sequence length="702" mass="79986">MNSKRIPTINNSLMPSVVLKRVKINTPSELLSGNHIPSIADEEEDEIPQEAVGRQLHTKPTDYTTLLNLEDAYMHTMTKEELNEHIQKCLEMSSEDKITSKNAFALRLIDCMGVLLQRQTDFSAIACTLDAGTKIYSYRVDALHKQVSKLADEVLLYHKKKQTENDEDTDKRREKNECSVNKERRKLNKKTMIVSSDTLKRKLKGKDPKDNFIKIEPIPGALLSKARRDPKTLHLTLENNVQYWPIKRDYIPLKAEGTLSLPMVKVFRKEMKEIDHQSVLSDSVNNLDAMSENNEVDITDDIQMSPKEIHGASDFEDDTQQDIHCQYEGGKKLDEGYDIVATAIHRINEKMELIGNGLSQFEALKLLFKEADDYNYLDTKNVYYWAGPEFWKRPTRVVENRKTKCNLPKKKKMPKEISYDITVSEVNEKWNKSIKKRQCSKKTVLSDRTKKGWKNKKLIIPKDLDIEVKELIELFHISRHCGQEQTRSNSFSFVGVSTDQDKNIESNCLNDNNSEISNYSDPLNSSFYEGPQVGHSDNSEVKDPLNSAFYDVGLLHSPGFQKQIHTGGDNDNKNLITVEMLADDSSTFDEGSLVPAPKLVNYQPITYSARPIQVNMLHLKDSILTIIDQEIKKNVGTFGPETKFSDILQKLPSVLEKKTAEDVSPAIAFVALLTLANEHSLDLLGCENFSDIVVKQENNTHF</sequence>
<dbReference type="AlphaFoldDB" id="A0A1B6JEM2"/>